<dbReference type="EMBL" id="MGHD01000012">
    <property type="protein sequence ID" value="OGM59890.1"/>
    <property type="molecule type" value="Genomic_DNA"/>
</dbReference>
<reference evidence="1 2" key="1">
    <citation type="journal article" date="2016" name="Nat. Commun.">
        <title>Thousands of microbial genomes shed light on interconnected biogeochemical processes in an aquifer system.</title>
        <authorList>
            <person name="Anantharaman K."/>
            <person name="Brown C.T."/>
            <person name="Hug L.A."/>
            <person name="Sharon I."/>
            <person name="Castelle C.J."/>
            <person name="Probst A.J."/>
            <person name="Thomas B.C."/>
            <person name="Singh A."/>
            <person name="Wilkins M.J."/>
            <person name="Karaoz U."/>
            <person name="Brodie E.L."/>
            <person name="Williams K.H."/>
            <person name="Hubbard S.S."/>
            <person name="Banfield J.F."/>
        </authorList>
    </citation>
    <scope>NUCLEOTIDE SEQUENCE [LARGE SCALE GENOMIC DNA]</scope>
</reference>
<dbReference type="AlphaFoldDB" id="A0A1F8B7I2"/>
<sequence length="74" mass="8393">MILRFYIPFSQQGRVEVGEKVKVNNPQFIQLTYFSGTDDGGKWGYKGFLAGVPLTREEFMSVAPPMILDKFTSL</sequence>
<organism evidence="1 2">
    <name type="scientific">Candidatus Woesebacteria bacterium RIFCSPLOWO2_01_FULL_39_10b</name>
    <dbReference type="NCBI Taxonomy" id="1802517"/>
    <lineage>
        <taxon>Bacteria</taxon>
        <taxon>Candidatus Woeseibacteriota</taxon>
    </lineage>
</organism>
<comment type="caution">
    <text evidence="1">The sequence shown here is derived from an EMBL/GenBank/DDBJ whole genome shotgun (WGS) entry which is preliminary data.</text>
</comment>
<evidence type="ECO:0000313" key="1">
    <source>
        <dbReference type="EMBL" id="OGM59890.1"/>
    </source>
</evidence>
<accession>A0A1F8B7I2</accession>
<dbReference type="Proteomes" id="UP000176404">
    <property type="component" value="Unassembled WGS sequence"/>
</dbReference>
<proteinExistence type="predicted"/>
<protein>
    <submittedName>
        <fullName evidence="1">Uncharacterized protein</fullName>
    </submittedName>
</protein>
<gene>
    <name evidence="1" type="ORF">A2892_02810</name>
</gene>
<name>A0A1F8B7I2_9BACT</name>
<evidence type="ECO:0000313" key="2">
    <source>
        <dbReference type="Proteomes" id="UP000176404"/>
    </source>
</evidence>